<reference evidence="2 3" key="1">
    <citation type="journal article" date="2017" name="ISME J.">
        <title>Energy and carbon metabolisms in a deep terrestrial subsurface fluid microbial community.</title>
        <authorList>
            <person name="Momper L."/>
            <person name="Jungbluth S.P."/>
            <person name="Lee M.D."/>
            <person name="Amend J.P."/>
        </authorList>
    </citation>
    <scope>NUCLEOTIDE SEQUENCE [LARGE SCALE GENOMIC DNA]</scope>
    <source>
        <strain evidence="2">SURF_17</strain>
    </source>
</reference>
<proteinExistence type="predicted"/>
<keyword evidence="1" id="KW-0472">Membrane</keyword>
<keyword evidence="1" id="KW-1133">Transmembrane helix</keyword>
<feature type="transmembrane region" description="Helical" evidence="1">
    <location>
        <begin position="12"/>
        <end position="33"/>
    </location>
</feature>
<name>A0A419ERD0_9BACT</name>
<sequence length="63" mass="6913">MPFSYQLPFPLVYLGLFCLISFAVVPLVVRAFIVMQFRIGKRPLTSEDLIASMSGSIMGVSAS</sequence>
<dbReference type="Proteomes" id="UP000285961">
    <property type="component" value="Unassembled WGS sequence"/>
</dbReference>
<comment type="caution">
    <text evidence="2">The sequence shown here is derived from an EMBL/GenBank/DDBJ whole genome shotgun (WGS) entry which is preliminary data.</text>
</comment>
<protein>
    <submittedName>
        <fullName evidence="2">Uncharacterized protein</fullName>
    </submittedName>
</protein>
<evidence type="ECO:0000313" key="2">
    <source>
        <dbReference type="EMBL" id="RJP65885.1"/>
    </source>
</evidence>
<evidence type="ECO:0000256" key="1">
    <source>
        <dbReference type="SAM" id="Phobius"/>
    </source>
</evidence>
<organism evidence="2 3">
    <name type="scientific">Candidatus Abyssobacteria bacterium SURF_17</name>
    <dbReference type="NCBI Taxonomy" id="2093361"/>
    <lineage>
        <taxon>Bacteria</taxon>
        <taxon>Pseudomonadati</taxon>
        <taxon>Candidatus Hydrogenedentota</taxon>
        <taxon>Candidatus Abyssobacteria</taxon>
    </lineage>
</organism>
<dbReference type="EMBL" id="QZKI01000121">
    <property type="protein sequence ID" value="RJP65885.1"/>
    <property type="molecule type" value="Genomic_DNA"/>
</dbReference>
<dbReference type="AlphaFoldDB" id="A0A419ERD0"/>
<keyword evidence="1" id="KW-0812">Transmembrane</keyword>
<evidence type="ECO:0000313" key="3">
    <source>
        <dbReference type="Proteomes" id="UP000285961"/>
    </source>
</evidence>
<accession>A0A419ERD0</accession>
<gene>
    <name evidence="2" type="ORF">C4532_16795</name>
</gene>